<dbReference type="GeneID" id="37021999"/>
<dbReference type="InParanoid" id="A0A316VG87"/>
<dbReference type="RefSeq" id="XP_025356949.1">
    <property type="nucleotide sequence ID" value="XM_025500218.1"/>
</dbReference>
<evidence type="ECO:0000313" key="3">
    <source>
        <dbReference type="Proteomes" id="UP000245771"/>
    </source>
</evidence>
<feature type="chain" id="PRO_5016331153" evidence="1">
    <location>
        <begin position="24"/>
        <end position="175"/>
    </location>
</feature>
<sequence>MINLLRSFLFVVLISASVPTSYGQVSVTQQTAGISPTAQDPTFSAGLDGLSTGSTIVFTALQTGPSPSISRETVTLTGEALSELRASLSTAAAQASGSDFGYVTTTGNQIPGIAATLSGGYNNPAERPDSQITVTASAMQSGNNAPLPAFARSSDAWLKGFLVTSFTVFLATLML</sequence>
<gene>
    <name evidence="2" type="ORF">FA14DRAFT_169621</name>
</gene>
<feature type="signal peptide" evidence="1">
    <location>
        <begin position="1"/>
        <end position="23"/>
    </location>
</feature>
<name>A0A316VG87_9BASI</name>
<dbReference type="AlphaFoldDB" id="A0A316VG87"/>
<protein>
    <submittedName>
        <fullName evidence="2">Uncharacterized protein</fullName>
    </submittedName>
</protein>
<evidence type="ECO:0000313" key="2">
    <source>
        <dbReference type="EMBL" id="PWN36647.1"/>
    </source>
</evidence>
<dbReference type="Proteomes" id="UP000245771">
    <property type="component" value="Unassembled WGS sequence"/>
</dbReference>
<keyword evidence="3" id="KW-1185">Reference proteome</keyword>
<organism evidence="2 3">
    <name type="scientific">Meira miltonrushii</name>
    <dbReference type="NCBI Taxonomy" id="1280837"/>
    <lineage>
        <taxon>Eukaryota</taxon>
        <taxon>Fungi</taxon>
        <taxon>Dikarya</taxon>
        <taxon>Basidiomycota</taxon>
        <taxon>Ustilaginomycotina</taxon>
        <taxon>Exobasidiomycetes</taxon>
        <taxon>Exobasidiales</taxon>
        <taxon>Brachybasidiaceae</taxon>
        <taxon>Meira</taxon>
    </lineage>
</organism>
<reference evidence="2 3" key="1">
    <citation type="journal article" date="2018" name="Mol. Biol. Evol.">
        <title>Broad Genomic Sampling Reveals a Smut Pathogenic Ancestry of the Fungal Clade Ustilaginomycotina.</title>
        <authorList>
            <person name="Kijpornyongpan T."/>
            <person name="Mondo S.J."/>
            <person name="Barry K."/>
            <person name="Sandor L."/>
            <person name="Lee J."/>
            <person name="Lipzen A."/>
            <person name="Pangilinan J."/>
            <person name="LaButti K."/>
            <person name="Hainaut M."/>
            <person name="Henrissat B."/>
            <person name="Grigoriev I.V."/>
            <person name="Spatafora J.W."/>
            <person name="Aime M.C."/>
        </authorList>
    </citation>
    <scope>NUCLEOTIDE SEQUENCE [LARGE SCALE GENOMIC DNA]</scope>
    <source>
        <strain evidence="2 3">MCA 3882</strain>
    </source>
</reference>
<keyword evidence="1" id="KW-0732">Signal</keyword>
<accession>A0A316VG87</accession>
<evidence type="ECO:0000256" key="1">
    <source>
        <dbReference type="SAM" id="SignalP"/>
    </source>
</evidence>
<proteinExistence type="predicted"/>
<dbReference type="EMBL" id="KZ819602">
    <property type="protein sequence ID" value="PWN36647.1"/>
    <property type="molecule type" value="Genomic_DNA"/>
</dbReference>